<evidence type="ECO:0000313" key="3">
    <source>
        <dbReference type="Proteomes" id="UP000249757"/>
    </source>
</evidence>
<comment type="caution">
    <text evidence="2">The sequence shown here is derived from an EMBL/GenBank/DDBJ whole genome shotgun (WGS) entry which is preliminary data.</text>
</comment>
<reference evidence="2" key="3">
    <citation type="journal article" date="2022" name="bioRxiv">
        <title>A global pangenome for the wheat fungal pathogen Pyrenophora tritici-repentis and prediction of effector protein structural homology.</title>
        <authorList>
            <person name="Moolhuijzen P."/>
            <person name="See P.T."/>
            <person name="Shi G."/>
            <person name="Powell H.R."/>
            <person name="Cockram J."/>
            <person name="Jorgensen L.N."/>
            <person name="Benslimane H."/>
            <person name="Strelkov S.E."/>
            <person name="Turner J."/>
            <person name="Liu Z."/>
            <person name="Moffat C.S."/>
        </authorList>
    </citation>
    <scope>NUCLEOTIDE SEQUENCE</scope>
    <source>
        <strain evidence="2">86-124</strain>
    </source>
</reference>
<reference evidence="3" key="4">
    <citation type="journal article" date="2022" name="Microb. Genom.">
        <title>A global pangenome for the wheat fungal pathogen Pyrenophora tritici-repentis and prediction of effector protein structural homology.</title>
        <authorList>
            <person name="Moolhuijzen P.M."/>
            <person name="See P.T."/>
            <person name="Shi G."/>
            <person name="Powell H.R."/>
            <person name="Cockram J."/>
            <person name="Jorgensen L.N."/>
            <person name="Benslimane H."/>
            <person name="Strelkov S.E."/>
            <person name="Turner J."/>
            <person name="Liu Z."/>
            <person name="Moffat C.S."/>
        </authorList>
    </citation>
    <scope>NUCLEOTIDE SEQUENCE [LARGE SCALE GENOMIC DNA]</scope>
</reference>
<evidence type="ECO:0000313" key="1">
    <source>
        <dbReference type="EMBL" id="KAF7574572.1"/>
    </source>
</evidence>
<dbReference type="Proteomes" id="UP000245464">
    <property type="component" value="Chromosome 2"/>
</dbReference>
<dbReference type="EMBL" id="NQIK02000002">
    <property type="protein sequence ID" value="KAF7574572.1"/>
    <property type="molecule type" value="Genomic_DNA"/>
</dbReference>
<sequence>MAQKRCLDDMLEFAPPMVQSATLPQIDRIVIVADLGRVRARNHITPSAMAGIRLVMRTAN</sequence>
<gene>
    <name evidence="2" type="ORF">Ptr86124_001772</name>
    <name evidence="1" type="ORF">PtrM4_061950</name>
</gene>
<dbReference type="EMBL" id="NRDI02000002">
    <property type="protein sequence ID" value="KAI1518644.1"/>
    <property type="molecule type" value="Genomic_DNA"/>
</dbReference>
<reference evidence="1" key="1">
    <citation type="journal article" date="2018" name="BMC Genomics">
        <title>Comparative genomics of the wheat fungal pathogen Pyrenophora tritici-repentis reveals chromosomal variations and genome plasticity.</title>
        <authorList>
            <person name="Moolhuijzen P."/>
            <person name="See P.T."/>
            <person name="Hane J.K."/>
            <person name="Shi G."/>
            <person name="Liu Z."/>
            <person name="Oliver R.P."/>
            <person name="Moffat C.S."/>
        </authorList>
    </citation>
    <scope>NUCLEOTIDE SEQUENCE [LARGE SCALE GENOMIC DNA]</scope>
    <source>
        <strain evidence="1">M4</strain>
    </source>
</reference>
<protein>
    <submittedName>
        <fullName evidence="2">Uncharacterized protein</fullName>
    </submittedName>
</protein>
<proteinExistence type="predicted"/>
<dbReference type="AlphaFoldDB" id="A0A2W1F029"/>
<accession>A0A2W1F029</accession>
<organism evidence="2 3">
    <name type="scientific">Pyrenophora tritici-repentis</name>
    <dbReference type="NCBI Taxonomy" id="45151"/>
    <lineage>
        <taxon>Eukaryota</taxon>
        <taxon>Fungi</taxon>
        <taxon>Dikarya</taxon>
        <taxon>Ascomycota</taxon>
        <taxon>Pezizomycotina</taxon>
        <taxon>Dothideomycetes</taxon>
        <taxon>Pleosporomycetidae</taxon>
        <taxon>Pleosporales</taxon>
        <taxon>Pleosporineae</taxon>
        <taxon>Pleosporaceae</taxon>
        <taxon>Pyrenophora</taxon>
    </lineage>
</organism>
<keyword evidence="3" id="KW-1185">Reference proteome</keyword>
<name>A0A2W1F029_9PLEO</name>
<reference evidence="2" key="2">
    <citation type="submission" date="2021-05" db="EMBL/GenBank/DDBJ databases">
        <authorList>
            <person name="Moolhuijzen P.M."/>
            <person name="Moffat C.S."/>
        </authorList>
    </citation>
    <scope>NUCLEOTIDE SEQUENCE</scope>
    <source>
        <strain evidence="2">86-124</strain>
    </source>
</reference>
<evidence type="ECO:0000313" key="2">
    <source>
        <dbReference type="EMBL" id="KAI1518644.1"/>
    </source>
</evidence>
<dbReference type="Proteomes" id="UP000249757">
    <property type="component" value="Unassembled WGS sequence"/>
</dbReference>